<feature type="chain" id="PRO_5037939565" evidence="1">
    <location>
        <begin position="22"/>
        <end position="527"/>
    </location>
</feature>
<name>A0A921STV1_9BACT</name>
<evidence type="ECO:0000256" key="1">
    <source>
        <dbReference type="SAM" id="SignalP"/>
    </source>
</evidence>
<dbReference type="GO" id="GO:0004035">
    <property type="term" value="F:alkaline phosphatase activity"/>
    <property type="evidence" value="ECO:0007669"/>
    <property type="project" value="InterPro"/>
</dbReference>
<dbReference type="PIRSF" id="PIRSF031924">
    <property type="entry name" value="Pi-irrepressible_AP"/>
    <property type="match status" value="1"/>
</dbReference>
<proteinExistence type="predicted"/>
<dbReference type="Gene3D" id="3.30.1360.150">
    <property type="match status" value="1"/>
</dbReference>
<keyword evidence="1" id="KW-0732">Signal</keyword>
<organism evidence="2 3">
    <name type="scientific">Barnesiella viscericola</name>
    <dbReference type="NCBI Taxonomy" id="397865"/>
    <lineage>
        <taxon>Bacteria</taxon>
        <taxon>Pseudomonadati</taxon>
        <taxon>Bacteroidota</taxon>
        <taxon>Bacteroidia</taxon>
        <taxon>Bacteroidales</taxon>
        <taxon>Barnesiellaceae</taxon>
        <taxon>Barnesiella</taxon>
    </lineage>
</organism>
<dbReference type="RefSeq" id="WP_273305349.1">
    <property type="nucleotide sequence ID" value="NZ_DYUD01000010.1"/>
</dbReference>
<dbReference type="SUPFAM" id="SSF53649">
    <property type="entry name" value="Alkaline phosphatase-like"/>
    <property type="match status" value="1"/>
</dbReference>
<dbReference type="InterPro" id="IPR017850">
    <property type="entry name" value="Alkaline_phosphatase_core_sf"/>
</dbReference>
<protein>
    <submittedName>
        <fullName evidence="2">Alkaline phosphatase family protein</fullName>
    </submittedName>
</protein>
<dbReference type="Gene3D" id="3.40.720.10">
    <property type="entry name" value="Alkaline Phosphatase, subunit A"/>
    <property type="match status" value="1"/>
</dbReference>
<dbReference type="CDD" id="cd16016">
    <property type="entry name" value="AP-SPAP"/>
    <property type="match status" value="1"/>
</dbReference>
<reference evidence="2" key="2">
    <citation type="submission" date="2021-09" db="EMBL/GenBank/DDBJ databases">
        <authorList>
            <person name="Gilroy R."/>
        </authorList>
    </citation>
    <scope>NUCLEOTIDE SEQUENCE</scope>
    <source>
        <strain evidence="2">CHK121-7720</strain>
    </source>
</reference>
<accession>A0A921STV1</accession>
<feature type="signal peptide" evidence="1">
    <location>
        <begin position="1"/>
        <end position="21"/>
    </location>
</feature>
<dbReference type="EMBL" id="DYUD01000010">
    <property type="protein sequence ID" value="HJG88280.1"/>
    <property type="molecule type" value="Genomic_DNA"/>
</dbReference>
<dbReference type="AlphaFoldDB" id="A0A921STV1"/>
<evidence type="ECO:0000313" key="2">
    <source>
        <dbReference type="EMBL" id="HJG88280.1"/>
    </source>
</evidence>
<sequence>MKNKVLATLLFSLLVVPLVQSADHAPRLVVGITVDQLRTDYLVALQNLFGEKGFKRLMAQGVVCENLVYDYPNVDKASATATLYTGTMPFFHGIPSERFFNTAFQREELILNDPSEIGNYTQETFSPERIRTSTISDEVKIVSGGLGRVYAVAPDAQQSIISAGHAGNCAFWINDRNGKWATTTYYRDVPAYVEQFNYVRSLSVRVDTLAWTPVYTPDLYTAIPYLTNDFSFKHTFSHDNRDRFTQFKTTALVNQEVTDVAVEFLDKGLLGRRGVLDMLNVGYTAGVYLDKTVQEYGLELQDTYVRLDRDIARLLDAIDKQVGLDHTVVFLASTGYFKGEAKESPIYNIPSGEFYPRRAVALLNVYLMAIYGQGDWVTGYQNRQIFLNRKLIKERDLDADEMRNKAASFLIQMAGVQDVYTSQRLLLSHGTDRLAAMRNGYCPKLSGDLVLDLCPGWEVVYEDNNDSREYVRVNAIPAPCFILAPDVKPVHITTPVRATAIAPTVSRLLRIRSPNGSSESPLSEIQY</sequence>
<dbReference type="InterPro" id="IPR002591">
    <property type="entry name" value="Phosphodiest/P_Trfase"/>
</dbReference>
<evidence type="ECO:0000313" key="3">
    <source>
        <dbReference type="Proteomes" id="UP000757103"/>
    </source>
</evidence>
<dbReference type="InterPro" id="IPR026263">
    <property type="entry name" value="Alkaline_phosphatase_prok"/>
</dbReference>
<gene>
    <name evidence="2" type="ORF">K8U91_02215</name>
</gene>
<dbReference type="Pfam" id="PF01663">
    <property type="entry name" value="Phosphodiest"/>
    <property type="match status" value="1"/>
</dbReference>
<dbReference type="Proteomes" id="UP000757103">
    <property type="component" value="Unassembled WGS sequence"/>
</dbReference>
<reference evidence="2" key="1">
    <citation type="journal article" date="2021" name="PeerJ">
        <title>Extensive microbial diversity within the chicken gut microbiome revealed by metagenomics and culture.</title>
        <authorList>
            <person name="Gilroy R."/>
            <person name="Ravi A."/>
            <person name="Getino M."/>
            <person name="Pursley I."/>
            <person name="Horton D.L."/>
            <person name="Alikhan N.F."/>
            <person name="Baker D."/>
            <person name="Gharbi K."/>
            <person name="Hall N."/>
            <person name="Watson M."/>
            <person name="Adriaenssens E.M."/>
            <person name="Foster-Nyarko E."/>
            <person name="Jarju S."/>
            <person name="Secka A."/>
            <person name="Antonio M."/>
            <person name="Oren A."/>
            <person name="Chaudhuri R.R."/>
            <person name="La Ragione R."/>
            <person name="Hildebrand F."/>
            <person name="Pallen M.J."/>
        </authorList>
    </citation>
    <scope>NUCLEOTIDE SEQUENCE</scope>
    <source>
        <strain evidence="2">CHK121-7720</strain>
    </source>
</reference>
<comment type="caution">
    <text evidence="2">The sequence shown here is derived from an EMBL/GenBank/DDBJ whole genome shotgun (WGS) entry which is preliminary data.</text>
</comment>